<reference evidence="1 2" key="1">
    <citation type="submission" date="2020-08" db="EMBL/GenBank/DDBJ databases">
        <title>Genomic Encyclopedia of Type Strains, Phase IV (KMG-IV): sequencing the most valuable type-strain genomes for metagenomic binning, comparative biology and taxonomic classification.</title>
        <authorList>
            <person name="Goeker M."/>
        </authorList>
    </citation>
    <scope>NUCLEOTIDE SEQUENCE [LARGE SCALE GENOMIC DNA]</scope>
    <source>
        <strain evidence="1 2">DSM 102850</strain>
    </source>
</reference>
<organism evidence="1 2">
    <name type="scientific">Parvularcula dongshanensis</name>
    <dbReference type="NCBI Taxonomy" id="1173995"/>
    <lineage>
        <taxon>Bacteria</taxon>
        <taxon>Pseudomonadati</taxon>
        <taxon>Pseudomonadota</taxon>
        <taxon>Alphaproteobacteria</taxon>
        <taxon>Parvularculales</taxon>
        <taxon>Parvularculaceae</taxon>
        <taxon>Parvularcula</taxon>
    </lineage>
</organism>
<dbReference type="AlphaFoldDB" id="A0A840I2R9"/>
<evidence type="ECO:0000313" key="2">
    <source>
        <dbReference type="Proteomes" id="UP000563524"/>
    </source>
</evidence>
<dbReference type="RefSeq" id="WP_183817444.1">
    <property type="nucleotide sequence ID" value="NZ_JACHOB010000003.1"/>
</dbReference>
<gene>
    <name evidence="1" type="ORF">GGQ59_001664</name>
</gene>
<name>A0A840I2R9_9PROT</name>
<dbReference type="EMBL" id="JACHOB010000003">
    <property type="protein sequence ID" value="MBB4659139.1"/>
    <property type="molecule type" value="Genomic_DNA"/>
</dbReference>
<proteinExistence type="predicted"/>
<sequence>MSDVSSHSRMRIALAQFCIARGIDFETLYAALGIDMTAADSEALSHMAGVMDGMTAAVEGIRQNGIDEWTKGR</sequence>
<keyword evidence="2" id="KW-1185">Reference proteome</keyword>
<comment type="caution">
    <text evidence="1">The sequence shown here is derived from an EMBL/GenBank/DDBJ whole genome shotgun (WGS) entry which is preliminary data.</text>
</comment>
<dbReference type="Proteomes" id="UP000563524">
    <property type="component" value="Unassembled WGS sequence"/>
</dbReference>
<evidence type="ECO:0000313" key="1">
    <source>
        <dbReference type="EMBL" id="MBB4659139.1"/>
    </source>
</evidence>
<accession>A0A840I2R9</accession>
<protein>
    <submittedName>
        <fullName evidence="1">Uncharacterized protein</fullName>
    </submittedName>
</protein>